<dbReference type="AlphaFoldDB" id="A0A0P0UZN7"/>
<evidence type="ECO:0000313" key="2">
    <source>
        <dbReference type="EMBL" id="BAS70959.1"/>
    </source>
</evidence>
<protein>
    <submittedName>
        <fullName evidence="2">Os01g0208200 protein</fullName>
    </submittedName>
</protein>
<name>A0A0P0UZN7_ORYSJ</name>
<feature type="compositionally biased region" description="Low complexity" evidence="1">
    <location>
        <begin position="87"/>
        <end position="129"/>
    </location>
</feature>
<dbReference type="PaxDb" id="39947-A0A0P0UZN7"/>
<keyword evidence="3" id="KW-1185">Reference proteome</keyword>
<sequence>MAAVTLLALGNDAPDVAGEQRRGRDGEWHGDERDGPDDERGDERALAAGDGQRGGGDGGDQRVGRRSAGRGGRGEGPAVDSPRRRSAPLAARSSAAAGAPLRRPPALYALVAANTGSASSTTRRTGSSTCYAVSTQENTLRRTHTW</sequence>
<accession>A0A0P0UZN7</accession>
<proteinExistence type="predicted"/>
<evidence type="ECO:0000256" key="1">
    <source>
        <dbReference type="SAM" id="MobiDB-lite"/>
    </source>
</evidence>
<dbReference type="InParanoid" id="A0A0P0UZN7"/>
<dbReference type="Proteomes" id="UP000059680">
    <property type="component" value="Chromosome 1"/>
</dbReference>
<reference evidence="3" key="1">
    <citation type="journal article" date="2005" name="Nature">
        <title>The map-based sequence of the rice genome.</title>
        <authorList>
            <consortium name="International rice genome sequencing project (IRGSP)"/>
            <person name="Matsumoto T."/>
            <person name="Wu J."/>
            <person name="Kanamori H."/>
            <person name="Katayose Y."/>
            <person name="Fujisawa M."/>
            <person name="Namiki N."/>
            <person name="Mizuno H."/>
            <person name="Yamamoto K."/>
            <person name="Antonio B.A."/>
            <person name="Baba T."/>
            <person name="Sakata K."/>
            <person name="Nagamura Y."/>
            <person name="Aoki H."/>
            <person name="Arikawa K."/>
            <person name="Arita K."/>
            <person name="Bito T."/>
            <person name="Chiden Y."/>
            <person name="Fujitsuka N."/>
            <person name="Fukunaka R."/>
            <person name="Hamada M."/>
            <person name="Harada C."/>
            <person name="Hayashi A."/>
            <person name="Hijishita S."/>
            <person name="Honda M."/>
            <person name="Hosokawa S."/>
            <person name="Ichikawa Y."/>
            <person name="Idonuma A."/>
            <person name="Iijima M."/>
            <person name="Ikeda M."/>
            <person name="Ikeno M."/>
            <person name="Ito K."/>
            <person name="Ito S."/>
            <person name="Ito T."/>
            <person name="Ito Y."/>
            <person name="Ito Y."/>
            <person name="Iwabuchi A."/>
            <person name="Kamiya K."/>
            <person name="Karasawa W."/>
            <person name="Kurita K."/>
            <person name="Katagiri S."/>
            <person name="Kikuta A."/>
            <person name="Kobayashi H."/>
            <person name="Kobayashi N."/>
            <person name="Machita K."/>
            <person name="Maehara T."/>
            <person name="Masukawa M."/>
            <person name="Mizubayashi T."/>
            <person name="Mukai Y."/>
            <person name="Nagasaki H."/>
            <person name="Nagata Y."/>
            <person name="Naito S."/>
            <person name="Nakashima M."/>
            <person name="Nakama Y."/>
            <person name="Nakamichi Y."/>
            <person name="Nakamura M."/>
            <person name="Meguro A."/>
            <person name="Negishi M."/>
            <person name="Ohta I."/>
            <person name="Ohta T."/>
            <person name="Okamoto M."/>
            <person name="Ono N."/>
            <person name="Saji S."/>
            <person name="Sakaguchi M."/>
            <person name="Sakai K."/>
            <person name="Shibata M."/>
            <person name="Shimokawa T."/>
            <person name="Song J."/>
            <person name="Takazaki Y."/>
            <person name="Terasawa K."/>
            <person name="Tsugane M."/>
            <person name="Tsuji K."/>
            <person name="Ueda S."/>
            <person name="Waki K."/>
            <person name="Yamagata H."/>
            <person name="Yamamoto M."/>
            <person name="Yamamoto S."/>
            <person name="Yamane H."/>
            <person name="Yoshiki S."/>
            <person name="Yoshihara R."/>
            <person name="Yukawa K."/>
            <person name="Zhong H."/>
            <person name="Yano M."/>
            <person name="Yuan Q."/>
            <person name="Ouyang S."/>
            <person name="Liu J."/>
            <person name="Jones K.M."/>
            <person name="Gansberger K."/>
            <person name="Moffat K."/>
            <person name="Hill J."/>
            <person name="Bera J."/>
            <person name="Fadrosh D."/>
            <person name="Jin S."/>
            <person name="Johri S."/>
            <person name="Kim M."/>
            <person name="Overton L."/>
            <person name="Reardon M."/>
            <person name="Tsitrin T."/>
            <person name="Vuong H."/>
            <person name="Weaver B."/>
            <person name="Ciecko A."/>
            <person name="Tallon L."/>
            <person name="Jackson J."/>
            <person name="Pai G."/>
            <person name="Aken S.V."/>
            <person name="Utterback T."/>
            <person name="Reidmuller S."/>
            <person name="Feldblyum T."/>
            <person name="Hsiao J."/>
            <person name="Zismann V."/>
            <person name="Iobst S."/>
            <person name="de Vazeille A.R."/>
            <person name="Buell C.R."/>
            <person name="Ying K."/>
            <person name="Li Y."/>
            <person name="Lu T."/>
            <person name="Huang Y."/>
            <person name="Zhao Q."/>
            <person name="Feng Q."/>
            <person name="Zhang L."/>
            <person name="Zhu J."/>
            <person name="Weng Q."/>
            <person name="Mu J."/>
            <person name="Lu Y."/>
            <person name="Fan D."/>
            <person name="Liu Y."/>
            <person name="Guan J."/>
            <person name="Zhang Y."/>
            <person name="Yu S."/>
            <person name="Liu X."/>
            <person name="Zhang Y."/>
            <person name="Hong G."/>
            <person name="Han B."/>
            <person name="Choisne N."/>
            <person name="Demange N."/>
            <person name="Orjeda G."/>
            <person name="Samain S."/>
            <person name="Cattolico L."/>
            <person name="Pelletier E."/>
            <person name="Couloux A."/>
            <person name="Segurens B."/>
            <person name="Wincker P."/>
            <person name="D'Hont A."/>
            <person name="Scarpelli C."/>
            <person name="Weissenbach J."/>
            <person name="Salanoubat M."/>
            <person name="Quetier F."/>
            <person name="Yu Y."/>
            <person name="Kim H.R."/>
            <person name="Rambo T."/>
            <person name="Currie J."/>
            <person name="Collura K."/>
            <person name="Luo M."/>
            <person name="Yang T."/>
            <person name="Ammiraju J.S.S."/>
            <person name="Engler F."/>
            <person name="Soderlund C."/>
            <person name="Wing R.A."/>
            <person name="Palmer L.E."/>
            <person name="de la Bastide M."/>
            <person name="Spiegel L."/>
            <person name="Nascimento L."/>
            <person name="Zutavern T."/>
            <person name="O'Shaughnessy A."/>
            <person name="Dike S."/>
            <person name="Dedhia N."/>
            <person name="Preston R."/>
            <person name="Balija V."/>
            <person name="McCombie W.R."/>
            <person name="Chow T."/>
            <person name="Chen H."/>
            <person name="Chung M."/>
            <person name="Chen C."/>
            <person name="Shaw J."/>
            <person name="Wu H."/>
            <person name="Hsiao K."/>
            <person name="Chao Y."/>
            <person name="Chu M."/>
            <person name="Cheng C."/>
            <person name="Hour A."/>
            <person name="Lee P."/>
            <person name="Lin S."/>
            <person name="Lin Y."/>
            <person name="Liou J."/>
            <person name="Liu S."/>
            <person name="Hsing Y."/>
            <person name="Raghuvanshi S."/>
            <person name="Mohanty A."/>
            <person name="Bharti A.K."/>
            <person name="Gaur A."/>
            <person name="Gupta V."/>
            <person name="Kumar D."/>
            <person name="Ravi V."/>
            <person name="Vij S."/>
            <person name="Kapur A."/>
            <person name="Khurana P."/>
            <person name="Khurana P."/>
            <person name="Khurana J.P."/>
            <person name="Tyagi A.K."/>
            <person name="Gaikwad K."/>
            <person name="Singh A."/>
            <person name="Dalal V."/>
            <person name="Srivastava S."/>
            <person name="Dixit A."/>
            <person name="Pal A.K."/>
            <person name="Ghazi I.A."/>
            <person name="Yadav M."/>
            <person name="Pandit A."/>
            <person name="Bhargava A."/>
            <person name="Sureshbabu K."/>
            <person name="Batra K."/>
            <person name="Sharma T.R."/>
            <person name="Mohapatra T."/>
            <person name="Singh N.K."/>
            <person name="Messing J."/>
            <person name="Nelson A.B."/>
            <person name="Fuks G."/>
            <person name="Kavchok S."/>
            <person name="Keizer G."/>
            <person name="Linton E."/>
            <person name="Llaca V."/>
            <person name="Song R."/>
            <person name="Tanyolac B."/>
            <person name="Young S."/>
            <person name="Ho-Il K."/>
            <person name="Hahn J.H."/>
            <person name="Sangsakoo G."/>
            <person name="Vanavichit A."/>
            <person name="de Mattos Luiz.A.T."/>
            <person name="Zimmer P.D."/>
            <person name="Malone G."/>
            <person name="Dellagostin O."/>
            <person name="de Oliveira A.C."/>
            <person name="Bevan M."/>
            <person name="Bancroft I."/>
            <person name="Minx P."/>
            <person name="Cordum H."/>
            <person name="Wilson R."/>
            <person name="Cheng Z."/>
            <person name="Jin W."/>
            <person name="Jiang J."/>
            <person name="Leong S.A."/>
            <person name="Iwama H."/>
            <person name="Gojobori T."/>
            <person name="Itoh T."/>
            <person name="Niimura Y."/>
            <person name="Fujii Y."/>
            <person name="Habara T."/>
            <person name="Sakai H."/>
            <person name="Sato Y."/>
            <person name="Wilson G."/>
            <person name="Kumar K."/>
            <person name="McCouch S."/>
            <person name="Juretic N."/>
            <person name="Hoen D."/>
            <person name="Wright S."/>
            <person name="Bruskiewich R."/>
            <person name="Bureau T."/>
            <person name="Miyao A."/>
            <person name="Hirochika H."/>
            <person name="Nishikawa T."/>
            <person name="Kadowaki K."/>
            <person name="Sugiura M."/>
            <person name="Burr B."/>
            <person name="Sasaki T."/>
        </authorList>
    </citation>
    <scope>NUCLEOTIDE SEQUENCE [LARGE SCALE GENOMIC DNA]</scope>
    <source>
        <strain evidence="3">cv. Nipponbare</strain>
    </source>
</reference>
<organism evidence="2 3">
    <name type="scientific">Oryza sativa subsp. japonica</name>
    <name type="common">Rice</name>
    <dbReference type="NCBI Taxonomy" id="39947"/>
    <lineage>
        <taxon>Eukaryota</taxon>
        <taxon>Viridiplantae</taxon>
        <taxon>Streptophyta</taxon>
        <taxon>Embryophyta</taxon>
        <taxon>Tracheophyta</taxon>
        <taxon>Spermatophyta</taxon>
        <taxon>Magnoliopsida</taxon>
        <taxon>Liliopsida</taxon>
        <taxon>Poales</taxon>
        <taxon>Poaceae</taxon>
        <taxon>BOP clade</taxon>
        <taxon>Oryzoideae</taxon>
        <taxon>Oryzeae</taxon>
        <taxon>Oryzinae</taxon>
        <taxon>Oryza</taxon>
        <taxon>Oryza sativa</taxon>
    </lineage>
</organism>
<dbReference type="EMBL" id="AP014957">
    <property type="protein sequence ID" value="BAS70959.1"/>
    <property type="molecule type" value="Genomic_DNA"/>
</dbReference>
<feature type="region of interest" description="Disordered" evidence="1">
    <location>
        <begin position="1"/>
        <end position="146"/>
    </location>
</feature>
<reference evidence="2 3" key="2">
    <citation type="journal article" date="2013" name="Plant Cell Physiol.">
        <title>Rice Annotation Project Database (RAP-DB): an integrative and interactive database for rice genomics.</title>
        <authorList>
            <person name="Sakai H."/>
            <person name="Lee S.S."/>
            <person name="Tanaka T."/>
            <person name="Numa H."/>
            <person name="Kim J."/>
            <person name="Kawahara Y."/>
            <person name="Wakimoto H."/>
            <person name="Yang C.C."/>
            <person name="Iwamoto M."/>
            <person name="Abe T."/>
            <person name="Yamada Y."/>
            <person name="Muto A."/>
            <person name="Inokuchi H."/>
            <person name="Ikemura T."/>
            <person name="Matsumoto T."/>
            <person name="Sasaki T."/>
            <person name="Itoh T."/>
        </authorList>
    </citation>
    <scope>NUCLEOTIDE SEQUENCE [LARGE SCALE GENOMIC DNA]</scope>
    <source>
        <strain evidence="3">cv. Nipponbare</strain>
    </source>
</reference>
<gene>
    <name evidence="2" type="ordered locus">Os01g0208200</name>
    <name evidence="2" type="ORF">OSNPB_010208200</name>
</gene>
<evidence type="ECO:0000313" key="3">
    <source>
        <dbReference type="Proteomes" id="UP000059680"/>
    </source>
</evidence>
<feature type="compositionally biased region" description="Basic and acidic residues" evidence="1">
    <location>
        <begin position="18"/>
        <end position="33"/>
    </location>
</feature>
<reference evidence="2 3" key="3">
    <citation type="journal article" date="2013" name="Rice">
        <title>Improvement of the Oryza sativa Nipponbare reference genome using next generation sequence and optical map data.</title>
        <authorList>
            <person name="Kawahara Y."/>
            <person name="de la Bastide M."/>
            <person name="Hamilton J.P."/>
            <person name="Kanamori H."/>
            <person name="McCombie W.R."/>
            <person name="Ouyang S."/>
            <person name="Schwartz D.C."/>
            <person name="Tanaka T."/>
            <person name="Wu J."/>
            <person name="Zhou S."/>
            <person name="Childs K.L."/>
            <person name="Davidson R.M."/>
            <person name="Lin H."/>
            <person name="Quesada-Ocampo L."/>
            <person name="Vaillancourt B."/>
            <person name="Sakai H."/>
            <person name="Lee S.S."/>
            <person name="Kim J."/>
            <person name="Numa H."/>
            <person name="Itoh T."/>
            <person name="Buell C.R."/>
            <person name="Matsumoto T."/>
        </authorList>
    </citation>
    <scope>NUCLEOTIDE SEQUENCE [LARGE SCALE GENOMIC DNA]</scope>
    <source>
        <strain evidence="3">cv. Nipponbare</strain>
    </source>
</reference>